<dbReference type="InterPro" id="IPR006630">
    <property type="entry name" value="La_HTH"/>
</dbReference>
<dbReference type="Gene3D" id="1.10.10.10">
    <property type="entry name" value="Winged helix-like DNA-binding domain superfamily/Winged helix DNA-binding domain"/>
    <property type="match status" value="1"/>
</dbReference>
<dbReference type="GO" id="GO:0000339">
    <property type="term" value="F:RNA cap binding"/>
    <property type="evidence" value="ECO:0007669"/>
    <property type="project" value="InterPro"/>
</dbReference>
<dbReference type="CDD" id="cd07323">
    <property type="entry name" value="LAM"/>
    <property type="match status" value="1"/>
</dbReference>
<dbReference type="PROSITE" id="PS50961">
    <property type="entry name" value="HTH_LA"/>
    <property type="match status" value="1"/>
</dbReference>
<feature type="domain" description="HTH La-type RNA-binding" evidence="4">
    <location>
        <begin position="309"/>
        <end position="398"/>
    </location>
</feature>
<dbReference type="InterPro" id="IPR006607">
    <property type="entry name" value="DM15"/>
</dbReference>
<sequence>MGSEDNGVGAGCDLLDNQNNVVVEGAPKSPWKTSAAASPVMEADSDSWPALSGAHQRPKSNGCADSLSAKPPSSPAQAETNGCGPPLTAVAPATNEQQKFHGRGNSKYHRRPNSTHQNRSGPKHGPNSVPPFPVPLPYHPPAVALPFHPMASVPPVNPSGYPYQFPPGTFPRPDTRLGKSGDSRALSFLPLQNGSSQPQSAPPPDSNARDLGSAGGRRSKKEEQGHVSASWNNQRPATSNNFRLQGGMGPRPFVRPPFLGSAEFVNGPNFSGPPGTIYYYPAPPPGSVRLQYPPFLVPYPVNPGVPMPPSPTMALRAGIVKQIEYYFSDQNLQYDHYLKSLMDKQGWVAISIIAGFQRVKNMNVDIPFILDALQSSDTIEVQGEKVRRRHEWSKWVPDLTSKPSSLIRSDINNGNRDETKRDNCDGKVECLSLDGSSERYQPFRSDIGKKFFSDDAYEVKDLPSGETPKNTSENVDSNMTGSEFNSGNDGNQLITESNCKSVENHGSRTGQILSNPNVKKVDDSCCDVSNTFMLDEELEAEHTTLGNEHHSSVGRVDDEDDEVFVNDQAVERLVIVTQNSLMGEVPGEASKTISNELASAINDGLYFYEQELNSKRSHRRRNAPINNESKDENRKCSDSNSAALNSEALNYTAETCNLEGHGNSSSRRKQKKGSSKQPCTHRQRFFYGSGRNFHGIMSESPPTDAVGFFFGSTPPDSHGFRPSKLSASPQSNLSGSSPPVGSVPKPFPTFQHPSHKLLQENGFKQQLYKKYEKRCLSERKKFGIGRSEEMNTLYRFWCYFLRNMFITSMYNQFKNLALEDSSANYNYGMECLFRFYSYGLEKEFREDLYEDFEQLALDFYKKGNLYGLEKYWAFHHYGEARGHMGPLKKHFELDKLLREEYRSLDDFTNAKAKNVISQDA</sequence>
<dbReference type="SMART" id="SM00715">
    <property type="entry name" value="LA"/>
    <property type="match status" value="1"/>
</dbReference>
<gene>
    <name evidence="5" type="ORF">SHERM_13739</name>
</gene>
<feature type="compositionally biased region" description="Basic and acidic residues" evidence="3">
    <location>
        <begin position="628"/>
        <end position="637"/>
    </location>
</feature>
<dbReference type="InterPro" id="IPR036388">
    <property type="entry name" value="WH-like_DNA-bd_sf"/>
</dbReference>
<accession>A0A9N7MQ49</accession>
<feature type="compositionally biased region" description="Basic residues" evidence="3">
    <location>
        <begin position="100"/>
        <end position="113"/>
    </location>
</feature>
<dbReference type="Pfam" id="PF21071">
    <property type="entry name" value="LARP1_HEAT"/>
    <property type="match status" value="1"/>
</dbReference>
<dbReference type="PANTHER" id="PTHR22792">
    <property type="entry name" value="LUPUS LA PROTEIN-RELATED"/>
    <property type="match status" value="1"/>
</dbReference>
<reference evidence="5" key="1">
    <citation type="submission" date="2019-12" db="EMBL/GenBank/DDBJ databases">
        <authorList>
            <person name="Scholes J."/>
        </authorList>
    </citation>
    <scope>NUCLEOTIDE SEQUENCE</scope>
</reference>
<keyword evidence="1 2" id="KW-0694">RNA-binding</keyword>
<feature type="compositionally biased region" description="Basic and acidic residues" evidence="3">
    <location>
        <begin position="173"/>
        <end position="182"/>
    </location>
</feature>
<dbReference type="OrthoDB" id="340227at2759"/>
<proteinExistence type="predicted"/>
<dbReference type="GO" id="GO:0048255">
    <property type="term" value="P:mRNA stabilization"/>
    <property type="evidence" value="ECO:0007669"/>
    <property type="project" value="InterPro"/>
</dbReference>
<feature type="compositionally biased region" description="Low complexity" evidence="3">
    <location>
        <begin position="734"/>
        <end position="744"/>
    </location>
</feature>
<keyword evidence="6" id="KW-1185">Reference proteome</keyword>
<feature type="region of interest" description="Disordered" evidence="3">
    <location>
        <begin position="21"/>
        <end position="133"/>
    </location>
</feature>
<evidence type="ECO:0000313" key="6">
    <source>
        <dbReference type="Proteomes" id="UP001153555"/>
    </source>
</evidence>
<dbReference type="Proteomes" id="UP001153555">
    <property type="component" value="Unassembled WGS sequence"/>
</dbReference>
<feature type="region of interest" description="Disordered" evidence="3">
    <location>
        <begin position="542"/>
        <end position="561"/>
    </location>
</feature>
<feature type="compositionally biased region" description="Basic residues" evidence="3">
    <location>
        <begin position="666"/>
        <end position="683"/>
    </location>
</feature>
<dbReference type="InterPro" id="IPR045180">
    <property type="entry name" value="La_dom_prot"/>
</dbReference>
<dbReference type="AlphaFoldDB" id="A0A9N7MQ49"/>
<dbReference type="Pfam" id="PF05383">
    <property type="entry name" value="La"/>
    <property type="match status" value="1"/>
</dbReference>
<organism evidence="5 6">
    <name type="scientific">Striga hermonthica</name>
    <name type="common">Purple witchweed</name>
    <name type="synonym">Buchnera hermonthica</name>
    <dbReference type="NCBI Taxonomy" id="68872"/>
    <lineage>
        <taxon>Eukaryota</taxon>
        <taxon>Viridiplantae</taxon>
        <taxon>Streptophyta</taxon>
        <taxon>Embryophyta</taxon>
        <taxon>Tracheophyta</taxon>
        <taxon>Spermatophyta</taxon>
        <taxon>Magnoliopsida</taxon>
        <taxon>eudicotyledons</taxon>
        <taxon>Gunneridae</taxon>
        <taxon>Pentapetalae</taxon>
        <taxon>asterids</taxon>
        <taxon>lamiids</taxon>
        <taxon>Lamiales</taxon>
        <taxon>Orobanchaceae</taxon>
        <taxon>Buchnereae</taxon>
        <taxon>Striga</taxon>
    </lineage>
</organism>
<comment type="caution">
    <text evidence="5">The sequence shown here is derived from an EMBL/GenBank/DDBJ whole genome shotgun (WGS) entry which is preliminary data.</text>
</comment>
<protein>
    <submittedName>
        <fullName evidence="5">La-related protein 1A</fullName>
    </submittedName>
</protein>
<dbReference type="InterPro" id="IPR036390">
    <property type="entry name" value="WH_DNA-bd_sf"/>
</dbReference>
<feature type="compositionally biased region" description="Polar residues" evidence="3">
    <location>
        <begin position="227"/>
        <end position="243"/>
    </location>
</feature>
<evidence type="ECO:0000256" key="1">
    <source>
        <dbReference type="ARBA" id="ARBA00022884"/>
    </source>
</evidence>
<evidence type="ECO:0000313" key="5">
    <source>
        <dbReference type="EMBL" id="CAA0813180.1"/>
    </source>
</evidence>
<feature type="compositionally biased region" description="Polar residues" evidence="3">
    <location>
        <begin position="467"/>
        <end position="494"/>
    </location>
</feature>
<dbReference type="SMART" id="SM00684">
    <property type="entry name" value="DM15"/>
    <property type="match status" value="3"/>
</dbReference>
<evidence type="ECO:0000259" key="4">
    <source>
        <dbReference type="PROSITE" id="PS50961"/>
    </source>
</evidence>
<dbReference type="EMBL" id="CACSLK010011299">
    <property type="protein sequence ID" value="CAA0813180.1"/>
    <property type="molecule type" value="Genomic_DNA"/>
</dbReference>
<dbReference type="SUPFAM" id="SSF46785">
    <property type="entry name" value="Winged helix' DNA-binding domain"/>
    <property type="match status" value="1"/>
</dbReference>
<dbReference type="PANTHER" id="PTHR22792:SF101">
    <property type="entry name" value="LA-RELATED PROTEIN 1A"/>
    <property type="match status" value="1"/>
</dbReference>
<feature type="region of interest" description="Disordered" evidence="3">
    <location>
        <begin position="719"/>
        <end position="745"/>
    </location>
</feature>
<evidence type="ECO:0000256" key="2">
    <source>
        <dbReference type="PROSITE-ProRule" id="PRU00332"/>
    </source>
</evidence>
<feature type="region of interest" description="Disordered" evidence="3">
    <location>
        <begin position="615"/>
        <end position="640"/>
    </location>
</feature>
<feature type="region of interest" description="Disordered" evidence="3">
    <location>
        <begin position="460"/>
        <end position="494"/>
    </location>
</feature>
<name>A0A9N7MQ49_STRHE</name>
<feature type="region of interest" description="Disordered" evidence="3">
    <location>
        <begin position="658"/>
        <end position="683"/>
    </location>
</feature>
<evidence type="ECO:0000256" key="3">
    <source>
        <dbReference type="SAM" id="MobiDB-lite"/>
    </source>
</evidence>
<feature type="region of interest" description="Disordered" evidence="3">
    <location>
        <begin position="164"/>
        <end position="247"/>
    </location>
</feature>